<name>A0A0G0VCD7_9BACT</name>
<dbReference type="InterPro" id="IPR006119">
    <property type="entry name" value="Resolv_N"/>
</dbReference>
<feature type="domain" description="Resolvase/invertase-type recombinase catalytic" evidence="1">
    <location>
        <begin position="2"/>
        <end position="148"/>
    </location>
</feature>
<dbReference type="Proteomes" id="UP000034562">
    <property type="component" value="Unassembled WGS sequence"/>
</dbReference>
<dbReference type="PROSITE" id="PS51736">
    <property type="entry name" value="RECOMBINASES_3"/>
    <property type="match status" value="1"/>
</dbReference>
<dbReference type="STRING" id="1618563.UU12_C0038G0002"/>
<dbReference type="InterPro" id="IPR025827">
    <property type="entry name" value="Zn_ribbon_recom_dom"/>
</dbReference>
<dbReference type="Pfam" id="PF13408">
    <property type="entry name" value="Zn_ribbon_recom"/>
    <property type="match status" value="1"/>
</dbReference>
<dbReference type="Pfam" id="PF07508">
    <property type="entry name" value="Recombinase"/>
    <property type="match status" value="1"/>
</dbReference>
<evidence type="ECO:0000259" key="1">
    <source>
        <dbReference type="PROSITE" id="PS51736"/>
    </source>
</evidence>
<dbReference type="InterPro" id="IPR011109">
    <property type="entry name" value="DNA_bind_recombinase_dom"/>
</dbReference>
<dbReference type="SMART" id="SM00857">
    <property type="entry name" value="Resolvase"/>
    <property type="match status" value="1"/>
</dbReference>
<reference evidence="3 4" key="1">
    <citation type="journal article" date="2015" name="Nature">
        <title>rRNA introns, odd ribosomes, and small enigmatic genomes across a large radiation of phyla.</title>
        <authorList>
            <person name="Brown C.T."/>
            <person name="Hug L.A."/>
            <person name="Thomas B.C."/>
            <person name="Sharon I."/>
            <person name="Castelle C.J."/>
            <person name="Singh A."/>
            <person name="Wilkins M.J."/>
            <person name="Williams K.H."/>
            <person name="Banfield J.F."/>
        </authorList>
    </citation>
    <scope>NUCLEOTIDE SEQUENCE [LARGE SCALE GENOMIC DNA]</scope>
</reference>
<proteinExistence type="predicted"/>
<dbReference type="PANTHER" id="PTHR30461:SF23">
    <property type="entry name" value="DNA RECOMBINASE-RELATED"/>
    <property type="match status" value="1"/>
</dbReference>
<dbReference type="EMBL" id="LBZK01000038">
    <property type="protein sequence ID" value="KKR69725.1"/>
    <property type="molecule type" value="Genomic_DNA"/>
</dbReference>
<dbReference type="InterPro" id="IPR036162">
    <property type="entry name" value="Resolvase-like_N_sf"/>
</dbReference>
<dbReference type="CDD" id="cd00338">
    <property type="entry name" value="Ser_Recombinase"/>
    <property type="match status" value="1"/>
</dbReference>
<dbReference type="Gene3D" id="3.40.50.1390">
    <property type="entry name" value="Resolvase, N-terminal catalytic domain"/>
    <property type="match status" value="1"/>
</dbReference>
<dbReference type="GO" id="GO:0003677">
    <property type="term" value="F:DNA binding"/>
    <property type="evidence" value="ECO:0007669"/>
    <property type="project" value="InterPro"/>
</dbReference>
<protein>
    <submittedName>
        <fullName evidence="3">Recombinase</fullName>
    </submittedName>
</protein>
<dbReference type="SUPFAM" id="SSF53041">
    <property type="entry name" value="Resolvase-like"/>
    <property type="match status" value="1"/>
</dbReference>
<comment type="caution">
    <text evidence="3">The sequence shown here is derived from an EMBL/GenBank/DDBJ whole genome shotgun (WGS) entry which is preliminary data.</text>
</comment>
<evidence type="ECO:0000313" key="4">
    <source>
        <dbReference type="Proteomes" id="UP000034562"/>
    </source>
</evidence>
<dbReference type="AlphaFoldDB" id="A0A0G0VCD7"/>
<accession>A0A0G0VCD7</accession>
<dbReference type="Pfam" id="PF00239">
    <property type="entry name" value="Resolvase"/>
    <property type="match status" value="1"/>
</dbReference>
<dbReference type="PANTHER" id="PTHR30461">
    <property type="entry name" value="DNA-INVERTASE FROM LAMBDOID PROPHAGE"/>
    <property type="match status" value="1"/>
</dbReference>
<sequence length="518" mass="59827">MKYIGYCRKSTDESDRQILSIESQIDELKEFASRQNLEILDIVTEARTAKSPGRPYFNDVLKRIESGEAQGIISWHPDRLARNSIDGGKIIYLLDTGKLIDLKFPSFWFENSPQGKFVLNIAFGQSKYYVDNLSENVKRGQRTLLKKGVLPSRPRKGYLYNDKECFHEIDPVKSKVIKKAFEKYADGGSQTEIAKFLFVNGIEKRRGGVLSLTTVERILTDKFYIGLFYFNGELHQGTHKTFISKALFDNVQKQLEQNTRKSFKTHNFPFLRMMKCGECGASITAEYKTKYYKRTHNEGKYTYYRCTKKLKPCTQRFIRQEEVDSQLRKIVLDVAIPVGWLPKWENLIEKYEFIDKQNREANTIKLEKDSESVDLKLNTLLDAFLDGTLDGETYKAKKNELFERKLKLQEKIGQIRTDGSVWLEPMKEFLNVAKDSQKVARAKNNCEEIASFAKNIGSNFFLTDRRLSADYKKGFDTAFLELSGIRASGARLSHSFCERDRGVEPLFTAWKAVVKPIN</sequence>
<dbReference type="InterPro" id="IPR038109">
    <property type="entry name" value="DNA_bind_recomb_sf"/>
</dbReference>
<dbReference type="PROSITE" id="PS51737">
    <property type="entry name" value="RECOMBINASE_DNA_BIND"/>
    <property type="match status" value="1"/>
</dbReference>
<dbReference type="GO" id="GO:0000150">
    <property type="term" value="F:DNA strand exchange activity"/>
    <property type="evidence" value="ECO:0007669"/>
    <property type="project" value="InterPro"/>
</dbReference>
<evidence type="ECO:0000259" key="2">
    <source>
        <dbReference type="PROSITE" id="PS51737"/>
    </source>
</evidence>
<organism evidence="3 4">
    <name type="scientific">Candidatus Woesebacteria bacterium GW2011_GWA2_40_7b</name>
    <dbReference type="NCBI Taxonomy" id="1618563"/>
    <lineage>
        <taxon>Bacteria</taxon>
        <taxon>Candidatus Woeseibacteriota</taxon>
    </lineage>
</organism>
<evidence type="ECO:0000313" key="3">
    <source>
        <dbReference type="EMBL" id="KKR69725.1"/>
    </source>
</evidence>
<gene>
    <name evidence="3" type="ORF">UU12_C0038G0002</name>
</gene>
<feature type="domain" description="Recombinase" evidence="2">
    <location>
        <begin position="155"/>
        <end position="261"/>
    </location>
</feature>
<dbReference type="InterPro" id="IPR050639">
    <property type="entry name" value="SSR_resolvase"/>
</dbReference>
<dbReference type="Gene3D" id="3.90.1750.20">
    <property type="entry name" value="Putative Large Serine Recombinase, Chain B, Domain 2"/>
    <property type="match status" value="1"/>
</dbReference>